<evidence type="ECO:0000313" key="4">
    <source>
        <dbReference type="Proteomes" id="UP001497482"/>
    </source>
</evidence>
<keyword evidence="1" id="KW-0812">Transmembrane</keyword>
<dbReference type="SMART" id="SM00408">
    <property type="entry name" value="IGc2"/>
    <property type="match status" value="1"/>
</dbReference>
<evidence type="ECO:0000259" key="2">
    <source>
        <dbReference type="PROSITE" id="PS50835"/>
    </source>
</evidence>
<accession>A0AAV2IY86</accession>
<dbReference type="InterPro" id="IPR013106">
    <property type="entry name" value="Ig_V-set"/>
</dbReference>
<protein>
    <recommendedName>
        <fullName evidence="2">Ig-like domain-containing protein</fullName>
    </recommendedName>
</protein>
<evidence type="ECO:0000313" key="3">
    <source>
        <dbReference type="EMBL" id="CAL1568732.1"/>
    </source>
</evidence>
<dbReference type="EMBL" id="OZ035823">
    <property type="protein sequence ID" value="CAL1568732.1"/>
    <property type="molecule type" value="Genomic_DNA"/>
</dbReference>
<dbReference type="Pfam" id="PF07686">
    <property type="entry name" value="V-set"/>
    <property type="match status" value="1"/>
</dbReference>
<feature type="transmembrane region" description="Helical" evidence="1">
    <location>
        <begin position="154"/>
        <end position="175"/>
    </location>
</feature>
<name>A0AAV2IY86_KNICA</name>
<keyword evidence="1" id="KW-1133">Transmembrane helix</keyword>
<feature type="domain" description="Ig-like" evidence="2">
    <location>
        <begin position="37"/>
        <end position="132"/>
    </location>
</feature>
<dbReference type="InterPro" id="IPR003599">
    <property type="entry name" value="Ig_sub"/>
</dbReference>
<proteinExistence type="predicted"/>
<dbReference type="SMART" id="SM00409">
    <property type="entry name" value="IG"/>
    <property type="match status" value="1"/>
</dbReference>
<evidence type="ECO:0000256" key="1">
    <source>
        <dbReference type="SAM" id="Phobius"/>
    </source>
</evidence>
<dbReference type="InterPro" id="IPR007110">
    <property type="entry name" value="Ig-like_dom"/>
</dbReference>
<keyword evidence="1" id="KW-0472">Membrane</keyword>
<dbReference type="InterPro" id="IPR003598">
    <property type="entry name" value="Ig_sub2"/>
</dbReference>
<dbReference type="InterPro" id="IPR036179">
    <property type="entry name" value="Ig-like_dom_sf"/>
</dbReference>
<dbReference type="PROSITE" id="PS50835">
    <property type="entry name" value="IG_LIKE"/>
    <property type="match status" value="1"/>
</dbReference>
<keyword evidence="4" id="KW-1185">Reference proteome</keyword>
<dbReference type="AlphaFoldDB" id="A0AAV2IY86"/>
<reference evidence="3 4" key="1">
    <citation type="submission" date="2024-04" db="EMBL/GenBank/DDBJ databases">
        <authorList>
            <person name="Waldvogel A.-M."/>
            <person name="Schoenle A."/>
        </authorList>
    </citation>
    <scope>NUCLEOTIDE SEQUENCE [LARGE SCALE GENOMIC DNA]</scope>
</reference>
<sequence>MEYWTWKQYRSIADFGSGCKDKVHFECGLEENSFEYEDVFEYQVDPGGDLTMPCPGMSSVREGMLVYWVTPQTVLNSSEYNSSKDSTQRFTVLPNGTLEIHSAQTQDSGTYACVVSRGHRLGSGKSLEVTVTIQNSSVSSPDVKHVRSGGHFNTAFTTLASCVISIVLVLFYLYLTPCWCGRNGWSCGGRAVVVCSDPRDIEAGQRRTNGKRVAFVESQVDGCNGNGMLKSPVLTPGQVVTEGILKNGSKAARLASTEASTCDE</sequence>
<gene>
    <name evidence="3" type="ORF">KC01_LOCUS1292</name>
</gene>
<organism evidence="3 4">
    <name type="scientific">Knipowitschia caucasica</name>
    <name type="common">Caucasian dwarf goby</name>
    <name type="synonym">Pomatoschistus caucasicus</name>
    <dbReference type="NCBI Taxonomy" id="637954"/>
    <lineage>
        <taxon>Eukaryota</taxon>
        <taxon>Metazoa</taxon>
        <taxon>Chordata</taxon>
        <taxon>Craniata</taxon>
        <taxon>Vertebrata</taxon>
        <taxon>Euteleostomi</taxon>
        <taxon>Actinopterygii</taxon>
        <taxon>Neopterygii</taxon>
        <taxon>Teleostei</taxon>
        <taxon>Neoteleostei</taxon>
        <taxon>Acanthomorphata</taxon>
        <taxon>Gobiaria</taxon>
        <taxon>Gobiiformes</taxon>
        <taxon>Gobioidei</taxon>
        <taxon>Gobiidae</taxon>
        <taxon>Gobiinae</taxon>
        <taxon>Knipowitschia</taxon>
    </lineage>
</organism>
<dbReference type="SUPFAM" id="SSF48726">
    <property type="entry name" value="Immunoglobulin"/>
    <property type="match status" value="1"/>
</dbReference>
<dbReference type="Proteomes" id="UP001497482">
    <property type="component" value="Chromosome 1"/>
</dbReference>
<dbReference type="InterPro" id="IPR013783">
    <property type="entry name" value="Ig-like_fold"/>
</dbReference>
<dbReference type="Gene3D" id="2.60.40.10">
    <property type="entry name" value="Immunoglobulins"/>
    <property type="match status" value="1"/>
</dbReference>